<dbReference type="EMBL" id="CAKMRJ010005523">
    <property type="protein sequence ID" value="CAH1444710.1"/>
    <property type="molecule type" value="Genomic_DNA"/>
</dbReference>
<accession>A0AAU9P3T7</accession>
<dbReference type="PANTHER" id="PTHR31672">
    <property type="entry name" value="BNACNNG10540D PROTEIN"/>
    <property type="match status" value="1"/>
</dbReference>
<evidence type="ECO:0000313" key="2">
    <source>
        <dbReference type="EMBL" id="CAH1444710.1"/>
    </source>
</evidence>
<dbReference type="PANTHER" id="PTHR31672:SF13">
    <property type="entry name" value="F-BOX PROTEIN CPR30-LIKE"/>
    <property type="match status" value="1"/>
</dbReference>
<evidence type="ECO:0000313" key="3">
    <source>
        <dbReference type="Proteomes" id="UP001157418"/>
    </source>
</evidence>
<name>A0AAU9P3T7_9ASTR</name>
<sequence length="200" mass="22776">MTGYHAAGILKWVEVEDELDHHHLHHDPVMSLDLTIAPIFHWSEILPVGSVNGLICLWQCGPQHDNTYICNPVTREYMILPMQQFYKNDIAIIVVYCFGVGSLTQEYKVIRIFQGEIPEDSTSPCRPSLLEAEVYTLGTGQWRSLGHVPYCLNGTYGPFLNGHTHWIAFDEDSPETLCAFDFDNETFEMFPSPPEAIEDE</sequence>
<feature type="domain" description="F-box associated beta-propeller type 3" evidence="1">
    <location>
        <begin position="47"/>
        <end position="196"/>
    </location>
</feature>
<dbReference type="InterPro" id="IPR017451">
    <property type="entry name" value="F-box-assoc_interact_dom"/>
</dbReference>
<proteinExistence type="predicted"/>
<reference evidence="2 3" key="1">
    <citation type="submission" date="2022-01" db="EMBL/GenBank/DDBJ databases">
        <authorList>
            <person name="Xiong W."/>
            <person name="Schranz E."/>
        </authorList>
    </citation>
    <scope>NUCLEOTIDE SEQUENCE [LARGE SCALE GENOMIC DNA]</scope>
</reference>
<gene>
    <name evidence="2" type="ORF">LVIROSA_LOCUS30521</name>
</gene>
<comment type="caution">
    <text evidence="2">The sequence shown here is derived from an EMBL/GenBank/DDBJ whole genome shotgun (WGS) entry which is preliminary data.</text>
</comment>
<organism evidence="2 3">
    <name type="scientific">Lactuca virosa</name>
    <dbReference type="NCBI Taxonomy" id="75947"/>
    <lineage>
        <taxon>Eukaryota</taxon>
        <taxon>Viridiplantae</taxon>
        <taxon>Streptophyta</taxon>
        <taxon>Embryophyta</taxon>
        <taxon>Tracheophyta</taxon>
        <taxon>Spermatophyta</taxon>
        <taxon>Magnoliopsida</taxon>
        <taxon>eudicotyledons</taxon>
        <taxon>Gunneridae</taxon>
        <taxon>Pentapetalae</taxon>
        <taxon>asterids</taxon>
        <taxon>campanulids</taxon>
        <taxon>Asterales</taxon>
        <taxon>Asteraceae</taxon>
        <taxon>Cichorioideae</taxon>
        <taxon>Cichorieae</taxon>
        <taxon>Lactucinae</taxon>
        <taxon>Lactuca</taxon>
    </lineage>
</organism>
<dbReference type="Proteomes" id="UP001157418">
    <property type="component" value="Unassembled WGS sequence"/>
</dbReference>
<dbReference type="InterPro" id="IPR013187">
    <property type="entry name" value="F-box-assoc_dom_typ3"/>
</dbReference>
<protein>
    <recommendedName>
        <fullName evidence="1">F-box associated beta-propeller type 3 domain-containing protein</fullName>
    </recommendedName>
</protein>
<dbReference type="NCBIfam" id="TIGR01640">
    <property type="entry name" value="F_box_assoc_1"/>
    <property type="match status" value="1"/>
</dbReference>
<evidence type="ECO:0000259" key="1">
    <source>
        <dbReference type="Pfam" id="PF08268"/>
    </source>
</evidence>
<dbReference type="AlphaFoldDB" id="A0AAU9P3T7"/>
<dbReference type="Pfam" id="PF08268">
    <property type="entry name" value="FBA_3"/>
    <property type="match status" value="1"/>
</dbReference>
<dbReference type="InterPro" id="IPR050796">
    <property type="entry name" value="SCF_F-box_component"/>
</dbReference>
<keyword evidence="3" id="KW-1185">Reference proteome</keyword>